<gene>
    <name evidence="1" type="ORF">EV146_101215</name>
</gene>
<comment type="caution">
    <text evidence="1">The sequence shown here is derived from an EMBL/GenBank/DDBJ whole genome shotgun (WGS) entry which is preliminary data.</text>
</comment>
<dbReference type="AlphaFoldDB" id="A0A4R2BME4"/>
<dbReference type="RefSeq" id="WP_132000903.1">
    <property type="nucleotide sequence ID" value="NZ_JABUHM010000006.1"/>
</dbReference>
<dbReference type="Gene3D" id="3.40.50.1820">
    <property type="entry name" value="alpha/beta hydrolase"/>
    <property type="match status" value="1"/>
</dbReference>
<keyword evidence="2" id="KW-1185">Reference proteome</keyword>
<name>A0A4R2BME4_9BACI</name>
<evidence type="ECO:0000313" key="2">
    <source>
        <dbReference type="Proteomes" id="UP000295689"/>
    </source>
</evidence>
<sequence>MENRNFRLDTQWNMIHYPDRPNGFGILILGDERHFVDKETSFWTQNEGKRALLNDLKKAGYTIFYSNLYGLHWGSQKAVELAQSLCAYIKRNEILNEKIHVLAEGMGALVALKLIRTDTKIRSLLLINPILSLKSHLQQEREHKFFYKKLLKEMSFSFNMHPEDIEALVEHNNGYEIPELDNGIPVEIIHVLAGSRAYRQSALINQYCLKWKEEGLPVSLLYMVPEKKPQMGDKAVRFFKKQEAVL</sequence>
<evidence type="ECO:0008006" key="3">
    <source>
        <dbReference type="Google" id="ProtNLM"/>
    </source>
</evidence>
<reference evidence="1 2" key="1">
    <citation type="journal article" date="2015" name="Stand. Genomic Sci.">
        <title>Genomic Encyclopedia of Bacterial and Archaeal Type Strains, Phase III: the genomes of soil and plant-associated and newly described type strains.</title>
        <authorList>
            <person name="Whitman W.B."/>
            <person name="Woyke T."/>
            <person name="Klenk H.P."/>
            <person name="Zhou Y."/>
            <person name="Lilburn T.G."/>
            <person name="Beck B.J."/>
            <person name="De Vos P."/>
            <person name="Vandamme P."/>
            <person name="Eisen J.A."/>
            <person name="Garrity G."/>
            <person name="Hugenholtz P."/>
            <person name="Kyrpides N.C."/>
        </authorList>
    </citation>
    <scope>NUCLEOTIDE SEQUENCE [LARGE SCALE GENOMIC DNA]</scope>
    <source>
        <strain evidence="1 2">CV53</strain>
    </source>
</reference>
<dbReference type="InterPro" id="IPR029058">
    <property type="entry name" value="AB_hydrolase_fold"/>
</dbReference>
<organism evidence="1 2">
    <name type="scientific">Mesobacillus foraminis</name>
    <dbReference type="NCBI Taxonomy" id="279826"/>
    <lineage>
        <taxon>Bacteria</taxon>
        <taxon>Bacillati</taxon>
        <taxon>Bacillota</taxon>
        <taxon>Bacilli</taxon>
        <taxon>Bacillales</taxon>
        <taxon>Bacillaceae</taxon>
        <taxon>Mesobacillus</taxon>
    </lineage>
</organism>
<accession>A0A4R2BME4</accession>
<dbReference type="Proteomes" id="UP000295689">
    <property type="component" value="Unassembled WGS sequence"/>
</dbReference>
<proteinExistence type="predicted"/>
<evidence type="ECO:0000313" key="1">
    <source>
        <dbReference type="EMBL" id="TCN27885.1"/>
    </source>
</evidence>
<dbReference type="SUPFAM" id="SSF53474">
    <property type="entry name" value="alpha/beta-Hydrolases"/>
    <property type="match status" value="1"/>
</dbReference>
<protein>
    <recommendedName>
        <fullName evidence="3">Serine aminopeptidase S33 family</fullName>
    </recommendedName>
</protein>
<dbReference type="EMBL" id="SLVV01000001">
    <property type="protein sequence ID" value="TCN27885.1"/>
    <property type="molecule type" value="Genomic_DNA"/>
</dbReference>